<proteinExistence type="predicted"/>
<feature type="region of interest" description="Disordered" evidence="1">
    <location>
        <begin position="1"/>
        <end position="46"/>
    </location>
</feature>
<evidence type="ECO:0000313" key="2">
    <source>
        <dbReference type="EMBL" id="TWE06273.1"/>
    </source>
</evidence>
<feature type="compositionally biased region" description="Basic and acidic residues" evidence="1">
    <location>
        <begin position="27"/>
        <end position="46"/>
    </location>
</feature>
<organism evidence="2 3">
    <name type="scientific">Neobacillus bataviensis</name>
    <dbReference type="NCBI Taxonomy" id="220685"/>
    <lineage>
        <taxon>Bacteria</taxon>
        <taxon>Bacillati</taxon>
        <taxon>Bacillota</taxon>
        <taxon>Bacilli</taxon>
        <taxon>Bacillales</taxon>
        <taxon>Bacillaceae</taxon>
        <taxon>Neobacillus</taxon>
    </lineage>
</organism>
<dbReference type="Proteomes" id="UP000319671">
    <property type="component" value="Unassembled WGS sequence"/>
</dbReference>
<sequence>MSQKREKGNSQSGKNYADTAGGGKRMIAAEELEKALHPTKRQNSEQ</sequence>
<evidence type="ECO:0000313" key="3">
    <source>
        <dbReference type="Proteomes" id="UP000319671"/>
    </source>
</evidence>
<name>A0A561DSB4_9BACI</name>
<dbReference type="RefSeq" id="WP_176541399.1">
    <property type="nucleotide sequence ID" value="NZ_VIVN01000002.1"/>
</dbReference>
<gene>
    <name evidence="2" type="ORF">FB550_102293</name>
</gene>
<comment type="caution">
    <text evidence="2">The sequence shown here is derived from an EMBL/GenBank/DDBJ whole genome shotgun (WGS) entry which is preliminary data.</text>
</comment>
<protein>
    <submittedName>
        <fullName evidence="2">Uncharacterized protein</fullName>
    </submittedName>
</protein>
<evidence type="ECO:0000256" key="1">
    <source>
        <dbReference type="SAM" id="MobiDB-lite"/>
    </source>
</evidence>
<accession>A0A561DSB4</accession>
<dbReference type="EMBL" id="VIVN01000002">
    <property type="protein sequence ID" value="TWE06273.1"/>
    <property type="molecule type" value="Genomic_DNA"/>
</dbReference>
<reference evidence="2 3" key="1">
    <citation type="submission" date="2019-06" db="EMBL/GenBank/DDBJ databases">
        <title>Sorghum-associated microbial communities from plants grown in Nebraska, USA.</title>
        <authorList>
            <person name="Schachtman D."/>
        </authorList>
    </citation>
    <scope>NUCLEOTIDE SEQUENCE [LARGE SCALE GENOMIC DNA]</scope>
    <source>
        <strain evidence="2 3">2482</strain>
    </source>
</reference>
<dbReference type="AlphaFoldDB" id="A0A561DSB4"/>
<keyword evidence="3" id="KW-1185">Reference proteome</keyword>